<gene>
    <name evidence="2" type="ORF">ACFFVB_02280</name>
</gene>
<sequence length="201" mass="23036">MKNILALTICLLALTSSFASTYNTISFSEKDDKVKVEIILTLNDVKAGQKLSIKDQAGVLLFNTVLVKSGAFNNKFDITELPNGTYHFEHEKETYTTHIPFNVHSGEATFDKKNEKKVYKPFVSLRNNHIYFSKLELNKENVEFNIYYSKANTEEYTLLHTENISDTIKIERAYRLSGKEDGSYKVIINADGQSYVEHFKI</sequence>
<keyword evidence="1" id="KW-0732">Signal</keyword>
<feature type="chain" id="PRO_5046201013" evidence="1">
    <location>
        <begin position="22"/>
        <end position="201"/>
    </location>
</feature>
<evidence type="ECO:0000313" key="3">
    <source>
        <dbReference type="Proteomes" id="UP001589605"/>
    </source>
</evidence>
<name>A0ABV5EXH8_9FLAO</name>
<reference evidence="2 3" key="1">
    <citation type="submission" date="2024-09" db="EMBL/GenBank/DDBJ databases">
        <authorList>
            <person name="Sun Q."/>
            <person name="Mori K."/>
        </authorList>
    </citation>
    <scope>NUCLEOTIDE SEQUENCE [LARGE SCALE GENOMIC DNA]</scope>
    <source>
        <strain evidence="2 3">CECT 8286</strain>
    </source>
</reference>
<accession>A0ABV5EXH8</accession>
<comment type="caution">
    <text evidence="2">The sequence shown here is derived from an EMBL/GenBank/DDBJ whole genome shotgun (WGS) entry which is preliminary data.</text>
</comment>
<dbReference type="EMBL" id="JBHMEZ010000001">
    <property type="protein sequence ID" value="MFB9051896.1"/>
    <property type="molecule type" value="Genomic_DNA"/>
</dbReference>
<evidence type="ECO:0000256" key="1">
    <source>
        <dbReference type="SAM" id="SignalP"/>
    </source>
</evidence>
<dbReference type="RefSeq" id="WP_382380746.1">
    <property type="nucleotide sequence ID" value="NZ_JBHMEZ010000001.1"/>
</dbReference>
<proteinExistence type="predicted"/>
<dbReference type="Proteomes" id="UP001589605">
    <property type="component" value="Unassembled WGS sequence"/>
</dbReference>
<keyword evidence="3" id="KW-1185">Reference proteome</keyword>
<evidence type="ECO:0000313" key="2">
    <source>
        <dbReference type="EMBL" id="MFB9051896.1"/>
    </source>
</evidence>
<protein>
    <submittedName>
        <fullName evidence="2">Uncharacterized protein</fullName>
    </submittedName>
</protein>
<feature type="signal peptide" evidence="1">
    <location>
        <begin position="1"/>
        <end position="21"/>
    </location>
</feature>
<organism evidence="2 3">
    <name type="scientific">Formosa undariae</name>
    <dbReference type="NCBI Taxonomy" id="1325436"/>
    <lineage>
        <taxon>Bacteria</taxon>
        <taxon>Pseudomonadati</taxon>
        <taxon>Bacteroidota</taxon>
        <taxon>Flavobacteriia</taxon>
        <taxon>Flavobacteriales</taxon>
        <taxon>Flavobacteriaceae</taxon>
        <taxon>Formosa</taxon>
    </lineage>
</organism>